<keyword evidence="1" id="KW-0677">Repeat</keyword>
<evidence type="ECO:0000256" key="2">
    <source>
        <dbReference type="PROSITE-ProRule" id="PRU00591"/>
    </source>
</evidence>
<sequence>MKKAFLKKIIIAVVLSITSTTLLPLGISAEWRQNYDKTLSYTDGNSVVKGWMKISGAWYYFNFDGKMKTDWVSDNGTWYYMNNLGIMQTGWIKNDGKWYYLNKTGAMERGWIKDKEKWYYLDSSGAMQIGWIKDNGKWYYTDNSGAMQIGNINIGGKVYYLNESGELKENKYSINTSTSIKLGKNKEEVYGGSELVDISELPSLPQNYSISIQEAAENKILELMNQKRNEAGLPLLVLDNTLVKIARYKSNHMIQNDYFDHTTPIGEKWTNWLEAINYKYTTTGENIAYNNYDPFELFDQWWNSPGHRANMMNASYTKVGIGVIKGNEKYMGTQTFSN</sequence>
<dbReference type="SUPFAM" id="SSF69360">
    <property type="entry name" value="Cell wall binding repeat"/>
    <property type="match status" value="1"/>
</dbReference>
<feature type="repeat" description="Cell wall-binding" evidence="2">
    <location>
        <begin position="128"/>
        <end position="147"/>
    </location>
</feature>
<dbReference type="Gene3D" id="3.40.33.10">
    <property type="entry name" value="CAP"/>
    <property type="match status" value="1"/>
</dbReference>
<dbReference type="Gene3D" id="2.10.270.10">
    <property type="entry name" value="Cholin Binding"/>
    <property type="match status" value="3"/>
</dbReference>
<protein>
    <submittedName>
        <fullName evidence="4">Cysteine-rich secretory protein family</fullName>
    </submittedName>
</protein>
<dbReference type="RefSeq" id="WP_015390960.1">
    <property type="nucleotide sequence ID" value="NC_020291.1"/>
</dbReference>
<dbReference type="KEGG" id="csr:Cspa_c08570"/>
<feature type="repeat" description="Cell wall-binding" evidence="2">
    <location>
        <begin position="48"/>
        <end position="67"/>
    </location>
</feature>
<name>M1M9K5_9CLOT</name>
<keyword evidence="5" id="KW-1185">Reference proteome</keyword>
<evidence type="ECO:0000256" key="1">
    <source>
        <dbReference type="ARBA" id="ARBA00022737"/>
    </source>
</evidence>
<gene>
    <name evidence="4" type="ORF">Cspa_c08570</name>
</gene>
<feature type="repeat" description="Cell wall-binding" evidence="2">
    <location>
        <begin position="108"/>
        <end position="127"/>
    </location>
</feature>
<dbReference type="STRING" id="36745.CLSAP_08950"/>
<dbReference type="PROSITE" id="PS51170">
    <property type="entry name" value="CW"/>
    <property type="match status" value="5"/>
</dbReference>
<evidence type="ECO:0000259" key="3">
    <source>
        <dbReference type="Pfam" id="PF00188"/>
    </source>
</evidence>
<evidence type="ECO:0000313" key="4">
    <source>
        <dbReference type="EMBL" id="AGF54634.1"/>
    </source>
</evidence>
<dbReference type="InterPro" id="IPR014044">
    <property type="entry name" value="CAP_dom"/>
</dbReference>
<dbReference type="Proteomes" id="UP000011728">
    <property type="component" value="Chromosome"/>
</dbReference>
<dbReference type="Pfam" id="PF19127">
    <property type="entry name" value="Choline_bind_3"/>
    <property type="match status" value="3"/>
</dbReference>
<reference evidence="4 5" key="1">
    <citation type="submission" date="2013-02" db="EMBL/GenBank/DDBJ databases">
        <title>Genome sequence of Clostridium saccharoperbutylacetonicum N1-4(HMT).</title>
        <authorList>
            <person name="Poehlein A."/>
            <person name="Daniel R."/>
        </authorList>
    </citation>
    <scope>NUCLEOTIDE SEQUENCE [LARGE SCALE GENOMIC DNA]</scope>
    <source>
        <strain evidence="5">N1-4(HMT)</strain>
    </source>
</reference>
<feature type="repeat" description="Cell wall-binding" evidence="2">
    <location>
        <begin position="68"/>
        <end position="87"/>
    </location>
</feature>
<proteinExistence type="predicted"/>
<dbReference type="eggNOG" id="COG5263">
    <property type="taxonomic scope" value="Bacteria"/>
</dbReference>
<feature type="repeat" description="Cell wall-binding" evidence="2">
    <location>
        <begin position="88"/>
        <end position="107"/>
    </location>
</feature>
<dbReference type="PATRIC" id="fig|931276.5.peg.813"/>
<dbReference type="AlphaFoldDB" id="M1M9K5"/>
<dbReference type="eggNOG" id="COG2340">
    <property type="taxonomic scope" value="Bacteria"/>
</dbReference>
<dbReference type="CDD" id="cd05379">
    <property type="entry name" value="CAP_bacterial"/>
    <property type="match status" value="1"/>
</dbReference>
<evidence type="ECO:0000313" key="5">
    <source>
        <dbReference type="Proteomes" id="UP000011728"/>
    </source>
</evidence>
<dbReference type="Pfam" id="PF00188">
    <property type="entry name" value="CAP"/>
    <property type="match status" value="1"/>
</dbReference>
<dbReference type="EMBL" id="CP004121">
    <property type="protein sequence ID" value="AGF54634.1"/>
    <property type="molecule type" value="Genomic_DNA"/>
</dbReference>
<organism evidence="4 5">
    <name type="scientific">Clostridium saccharoperbutylacetonicum N1-4(HMT)</name>
    <dbReference type="NCBI Taxonomy" id="931276"/>
    <lineage>
        <taxon>Bacteria</taxon>
        <taxon>Bacillati</taxon>
        <taxon>Bacillota</taxon>
        <taxon>Clostridia</taxon>
        <taxon>Eubacteriales</taxon>
        <taxon>Clostridiaceae</taxon>
        <taxon>Clostridium</taxon>
    </lineage>
</organism>
<dbReference type="PANTHER" id="PTHR31157:SF1">
    <property type="entry name" value="SCP DOMAIN-CONTAINING PROTEIN"/>
    <property type="match status" value="1"/>
</dbReference>
<dbReference type="InterPro" id="IPR035940">
    <property type="entry name" value="CAP_sf"/>
</dbReference>
<dbReference type="InterPro" id="IPR018337">
    <property type="entry name" value="Cell_wall/Cho-bd_repeat"/>
</dbReference>
<accession>M1M9K5</accession>
<dbReference type="HOGENOM" id="CLU_828205_0_0_9"/>
<dbReference type="OrthoDB" id="9783944at2"/>
<feature type="domain" description="SCP" evidence="3">
    <location>
        <begin position="221"/>
        <end position="330"/>
    </location>
</feature>
<dbReference type="PANTHER" id="PTHR31157">
    <property type="entry name" value="SCP DOMAIN-CONTAINING PROTEIN"/>
    <property type="match status" value="1"/>
</dbReference>
<dbReference type="SUPFAM" id="SSF55797">
    <property type="entry name" value="PR-1-like"/>
    <property type="match status" value="1"/>
</dbReference>